<dbReference type="AlphaFoldDB" id="A0A0F9NPY1"/>
<keyword evidence="1" id="KW-1133">Transmembrane helix</keyword>
<comment type="caution">
    <text evidence="2">The sequence shown here is derived from an EMBL/GenBank/DDBJ whole genome shotgun (WGS) entry which is preliminary data.</text>
</comment>
<name>A0A0F9NPY1_9ZZZZ</name>
<dbReference type="EMBL" id="LAZR01003853">
    <property type="protein sequence ID" value="KKN14097.1"/>
    <property type="molecule type" value="Genomic_DNA"/>
</dbReference>
<keyword evidence="1" id="KW-0812">Transmembrane</keyword>
<organism evidence="2">
    <name type="scientific">marine sediment metagenome</name>
    <dbReference type="NCBI Taxonomy" id="412755"/>
    <lineage>
        <taxon>unclassified sequences</taxon>
        <taxon>metagenomes</taxon>
        <taxon>ecological metagenomes</taxon>
    </lineage>
</organism>
<evidence type="ECO:0000313" key="2">
    <source>
        <dbReference type="EMBL" id="KKN14097.1"/>
    </source>
</evidence>
<feature type="transmembrane region" description="Helical" evidence="1">
    <location>
        <begin position="12"/>
        <end position="33"/>
    </location>
</feature>
<accession>A0A0F9NPY1</accession>
<proteinExistence type="predicted"/>
<reference evidence="2" key="1">
    <citation type="journal article" date="2015" name="Nature">
        <title>Complex archaea that bridge the gap between prokaryotes and eukaryotes.</title>
        <authorList>
            <person name="Spang A."/>
            <person name="Saw J.H."/>
            <person name="Jorgensen S.L."/>
            <person name="Zaremba-Niedzwiedzka K."/>
            <person name="Martijn J."/>
            <person name="Lind A.E."/>
            <person name="van Eijk R."/>
            <person name="Schleper C."/>
            <person name="Guy L."/>
            <person name="Ettema T.J."/>
        </authorList>
    </citation>
    <scope>NUCLEOTIDE SEQUENCE</scope>
</reference>
<sequence length="115" mass="12861">MLMEFLQTPAGGAVVGAVSTLIVAVIVALWRVYTLAHVNQAEIRGHKDECDKRGEEIKTQVKATNEKLCKMHNDFEVMTYTIATSVAHGKQQQNTIDRVETRVDALVDHLLEKKD</sequence>
<gene>
    <name evidence="2" type="ORF">LCGC14_0999660</name>
</gene>
<protein>
    <submittedName>
        <fullName evidence="2">Uncharacterized protein</fullName>
    </submittedName>
</protein>
<evidence type="ECO:0000256" key="1">
    <source>
        <dbReference type="SAM" id="Phobius"/>
    </source>
</evidence>
<keyword evidence="1" id="KW-0472">Membrane</keyword>